<dbReference type="InterPro" id="IPR006062">
    <property type="entry name" value="His_biosynth"/>
</dbReference>
<dbReference type="Proteomes" id="UP000217549">
    <property type="component" value="Chromosome I"/>
</dbReference>
<dbReference type="KEGG" id="ehl:EHLA_0185"/>
<evidence type="ECO:0000256" key="3">
    <source>
        <dbReference type="ARBA" id="ARBA00023102"/>
    </source>
</evidence>
<dbReference type="CDD" id="cd04723">
    <property type="entry name" value="HisA_HisF"/>
    <property type="match status" value="1"/>
</dbReference>
<name>A0A285PMU4_9FIRM</name>
<gene>
    <name evidence="7" type="ORF">EHLA_0185</name>
</gene>
<organism evidence="7 8">
    <name type="scientific">Anaerobutyricum hallii</name>
    <dbReference type="NCBI Taxonomy" id="39488"/>
    <lineage>
        <taxon>Bacteria</taxon>
        <taxon>Bacillati</taxon>
        <taxon>Bacillota</taxon>
        <taxon>Clostridia</taxon>
        <taxon>Lachnospirales</taxon>
        <taxon>Lachnospiraceae</taxon>
        <taxon>Anaerobutyricum</taxon>
    </lineage>
</organism>
<keyword evidence="4 7" id="KW-0413">Isomerase</keyword>
<dbReference type="NCBIfam" id="TIGR02129">
    <property type="entry name" value="hisA_euk"/>
    <property type="match status" value="1"/>
</dbReference>
<evidence type="ECO:0000256" key="6">
    <source>
        <dbReference type="RuleBase" id="RU003657"/>
    </source>
</evidence>
<dbReference type="EMBL" id="LT907978">
    <property type="protein sequence ID" value="SOB70953.1"/>
    <property type="molecule type" value="Genomic_DNA"/>
</dbReference>
<dbReference type="InterPro" id="IPR044524">
    <property type="entry name" value="Isoase_HisA-like"/>
</dbReference>
<evidence type="ECO:0000313" key="7">
    <source>
        <dbReference type="EMBL" id="SOB70953.1"/>
    </source>
</evidence>
<accession>A0A285PMU4</accession>
<dbReference type="InterPro" id="IPR011060">
    <property type="entry name" value="RibuloseP-bd_barrel"/>
</dbReference>
<dbReference type="EC" id="5.3.1.16" evidence="7"/>
<dbReference type="GO" id="GO:0003949">
    <property type="term" value="F:1-(5-phosphoribosyl)-5-[(5-phosphoribosylamino)methylideneamino]imidazole-4-carboxamide isomerase activity"/>
    <property type="evidence" value="ECO:0007669"/>
    <property type="project" value="UniProtKB-EC"/>
</dbReference>
<reference evidence="8" key="1">
    <citation type="submission" date="2017-09" db="EMBL/GenBank/DDBJ databases">
        <authorList>
            <person name="Shetty A S."/>
        </authorList>
    </citation>
    <scope>NUCLEOTIDE SEQUENCE [LARGE SCALE GENOMIC DNA]</scope>
</reference>
<evidence type="ECO:0000256" key="1">
    <source>
        <dbReference type="ARBA" id="ARBA00009667"/>
    </source>
</evidence>
<dbReference type="STRING" id="39488.ERS852450_00825"/>
<dbReference type="GO" id="GO:0000105">
    <property type="term" value="P:L-histidine biosynthetic process"/>
    <property type="evidence" value="ECO:0007669"/>
    <property type="project" value="UniProtKB-KW"/>
</dbReference>
<sequence length="258" mass="28267">MKFRPCIDIHNGKVKQIVGGSLLDKGDYAKDNFVSEKDGDFYAGLYKDAGLKGGHIILLNPAGSQYYEEDVRQACLALSAYPGGLQIGGGMTADNAAFFLEKGASHIIVTSYVFKDGKINYENLKKIVAVTGKEHLVLDLSCRKKGEDYYIVTDRWQKFTDVKLTENVLSELAEYCDEFLVHAVDVEGKAGGIEEDIAALLGNWDGIPVTYAGGVSSFEDLRKLKELGKNKVDVTIGSALDLFGGKMPFSKVLDEIKY</sequence>
<evidence type="ECO:0000256" key="4">
    <source>
        <dbReference type="ARBA" id="ARBA00023235"/>
    </source>
</evidence>
<keyword evidence="8" id="KW-1185">Reference proteome</keyword>
<evidence type="ECO:0000256" key="5">
    <source>
        <dbReference type="ARBA" id="ARBA00029440"/>
    </source>
</evidence>
<keyword evidence="3 6" id="KW-0368">Histidine biosynthesis</keyword>
<dbReference type="RefSeq" id="WP_096238965.1">
    <property type="nucleotide sequence ID" value="NZ_LT907978.1"/>
</dbReference>
<dbReference type="InterPro" id="IPR011858">
    <property type="entry name" value="His6/HISN3"/>
</dbReference>
<dbReference type="AlphaFoldDB" id="A0A285PMU4"/>
<dbReference type="SUPFAM" id="SSF51366">
    <property type="entry name" value="Ribulose-phoshate binding barrel"/>
    <property type="match status" value="1"/>
</dbReference>
<dbReference type="PANTHER" id="PTHR43090">
    <property type="entry name" value="1-(5-PHOSPHORIBOSYL)-5-[(5-PHOSPHORIBOSYLAMINO)METHYLIDENEAMINO] IMIDAZOLE-4-CARBOXAMIDE ISOMERASE"/>
    <property type="match status" value="1"/>
</dbReference>
<dbReference type="InterPro" id="IPR013785">
    <property type="entry name" value="Aldolase_TIM"/>
</dbReference>
<dbReference type="Pfam" id="PF00977">
    <property type="entry name" value="His_biosynth"/>
    <property type="match status" value="1"/>
</dbReference>
<comment type="similarity">
    <text evidence="1 6">Belongs to the HisA/HisF family.</text>
</comment>
<comment type="pathway">
    <text evidence="5">Amino-acid biosynthesis.</text>
</comment>
<dbReference type="PANTHER" id="PTHR43090:SF2">
    <property type="entry name" value="1-(5-PHOSPHORIBOSYL)-5-[(5-PHOSPHORIBOSYLAMINO)METHYLIDENEAMINO] IMIDAZOLE-4-CARBOXAMIDE ISOMERASE"/>
    <property type="match status" value="1"/>
</dbReference>
<dbReference type="GO" id="GO:0000162">
    <property type="term" value="P:L-tryptophan biosynthetic process"/>
    <property type="evidence" value="ECO:0007669"/>
    <property type="project" value="TreeGrafter"/>
</dbReference>
<dbReference type="GO" id="GO:0005737">
    <property type="term" value="C:cytoplasm"/>
    <property type="evidence" value="ECO:0007669"/>
    <property type="project" value="TreeGrafter"/>
</dbReference>
<keyword evidence="2 6" id="KW-0028">Amino-acid biosynthesis</keyword>
<proteinExistence type="inferred from homology"/>
<evidence type="ECO:0000256" key="2">
    <source>
        <dbReference type="ARBA" id="ARBA00022605"/>
    </source>
</evidence>
<protein>
    <submittedName>
        <fullName evidence="7">1-(5-phosphoribosyl)-5-[(5-phosphoribosylamino)methylideneamino]imidazole-4-carboxamide isomerase</fullName>
        <ecNumber evidence="7">5.3.1.16</ecNumber>
    </submittedName>
</protein>
<dbReference type="Gene3D" id="3.20.20.70">
    <property type="entry name" value="Aldolase class I"/>
    <property type="match status" value="1"/>
</dbReference>
<evidence type="ECO:0000313" key="8">
    <source>
        <dbReference type="Proteomes" id="UP000217549"/>
    </source>
</evidence>